<dbReference type="EMBL" id="JAHXZJ010002609">
    <property type="protein sequence ID" value="KAH0541130.1"/>
    <property type="molecule type" value="Genomic_DNA"/>
</dbReference>
<gene>
    <name evidence="1" type="ORF">KQX54_021110</name>
</gene>
<comment type="caution">
    <text evidence="1">The sequence shown here is derived from an EMBL/GenBank/DDBJ whole genome shotgun (WGS) entry which is preliminary data.</text>
</comment>
<reference evidence="1 2" key="1">
    <citation type="journal article" date="2021" name="J. Hered.">
        <title>A chromosome-level genome assembly of the parasitoid wasp, Cotesia glomerata (Hymenoptera: Braconidae).</title>
        <authorList>
            <person name="Pinto B.J."/>
            <person name="Weis J.J."/>
            <person name="Gamble T."/>
            <person name="Ode P.J."/>
            <person name="Paul R."/>
            <person name="Zaspel J.M."/>
        </authorList>
    </citation>
    <scope>NUCLEOTIDE SEQUENCE [LARGE SCALE GENOMIC DNA]</scope>
    <source>
        <strain evidence="1">CgM1</strain>
    </source>
</reference>
<evidence type="ECO:0000313" key="1">
    <source>
        <dbReference type="EMBL" id="KAH0541130.1"/>
    </source>
</evidence>
<keyword evidence="2" id="KW-1185">Reference proteome</keyword>
<organism evidence="1 2">
    <name type="scientific">Cotesia glomerata</name>
    <name type="common">Lepidopteran parasitic wasp</name>
    <name type="synonym">Apanteles glomeratus</name>
    <dbReference type="NCBI Taxonomy" id="32391"/>
    <lineage>
        <taxon>Eukaryota</taxon>
        <taxon>Metazoa</taxon>
        <taxon>Ecdysozoa</taxon>
        <taxon>Arthropoda</taxon>
        <taxon>Hexapoda</taxon>
        <taxon>Insecta</taxon>
        <taxon>Pterygota</taxon>
        <taxon>Neoptera</taxon>
        <taxon>Endopterygota</taxon>
        <taxon>Hymenoptera</taxon>
        <taxon>Apocrita</taxon>
        <taxon>Ichneumonoidea</taxon>
        <taxon>Braconidae</taxon>
        <taxon>Microgastrinae</taxon>
        <taxon>Cotesia</taxon>
    </lineage>
</organism>
<evidence type="ECO:0000313" key="2">
    <source>
        <dbReference type="Proteomes" id="UP000826195"/>
    </source>
</evidence>
<name>A0AAV7I5A6_COTGL</name>
<protein>
    <submittedName>
        <fullName evidence="1">Uncharacterized protein</fullName>
    </submittedName>
</protein>
<proteinExistence type="predicted"/>
<sequence>MLVEKKAIFDTKNLCVYLSRYLLREIVSKSKNSDGSDIENIYNNALINIYKFYWELTTQFLEEKLDVLAREGNDRLPSGETLELLISNPWGYDLKSVIDSYYNNSQPEEAEIWPVQKINYPAVDIDRT</sequence>
<dbReference type="AlphaFoldDB" id="A0AAV7I5A6"/>
<accession>A0AAV7I5A6</accession>
<dbReference type="Proteomes" id="UP000826195">
    <property type="component" value="Unassembled WGS sequence"/>
</dbReference>